<sequence length="158" mass="17484">MTNPCVLFQLHDASPDVEIAQPTTESVFARTFVACSWKDIRTLNDTRLILDVGSSGLANESTLCPPGRCIWPTFLFADQRALALRSALLGLSPLPTVPRSWHRGCAVLTIVVIDITVFFTFPHQIWTHSGQARPGQIRSQRPPCHCAMELCQASIVEK</sequence>
<dbReference type="Proteomes" id="UP000241462">
    <property type="component" value="Unassembled WGS sequence"/>
</dbReference>
<evidence type="ECO:0000313" key="1">
    <source>
        <dbReference type="EMBL" id="PSR79322.1"/>
    </source>
</evidence>
<evidence type="ECO:0000313" key="2">
    <source>
        <dbReference type="Proteomes" id="UP000241462"/>
    </source>
</evidence>
<name>A0A2T2ZY23_9PEZI</name>
<gene>
    <name evidence="1" type="ORF">BD289DRAFT_442588</name>
</gene>
<accession>A0A2T2ZY23</accession>
<reference evidence="1 2" key="1">
    <citation type="journal article" date="2018" name="Mycol. Prog.">
        <title>Coniella lustricola, a new species from submerged detritus.</title>
        <authorList>
            <person name="Raudabaugh D.B."/>
            <person name="Iturriaga T."/>
            <person name="Carver A."/>
            <person name="Mondo S."/>
            <person name="Pangilinan J."/>
            <person name="Lipzen A."/>
            <person name="He G."/>
            <person name="Amirebrahimi M."/>
            <person name="Grigoriev I.V."/>
            <person name="Miller A.N."/>
        </authorList>
    </citation>
    <scope>NUCLEOTIDE SEQUENCE [LARGE SCALE GENOMIC DNA]</scope>
    <source>
        <strain evidence="1 2">B22-T-1</strain>
    </source>
</reference>
<dbReference type="AlphaFoldDB" id="A0A2T2ZY23"/>
<proteinExistence type="predicted"/>
<keyword evidence="2" id="KW-1185">Reference proteome</keyword>
<dbReference type="EMBL" id="KZ678571">
    <property type="protein sequence ID" value="PSR79322.1"/>
    <property type="molecule type" value="Genomic_DNA"/>
</dbReference>
<organism evidence="1 2">
    <name type="scientific">Coniella lustricola</name>
    <dbReference type="NCBI Taxonomy" id="2025994"/>
    <lineage>
        <taxon>Eukaryota</taxon>
        <taxon>Fungi</taxon>
        <taxon>Dikarya</taxon>
        <taxon>Ascomycota</taxon>
        <taxon>Pezizomycotina</taxon>
        <taxon>Sordariomycetes</taxon>
        <taxon>Sordariomycetidae</taxon>
        <taxon>Diaporthales</taxon>
        <taxon>Schizoparmaceae</taxon>
        <taxon>Coniella</taxon>
    </lineage>
</organism>
<dbReference type="InParanoid" id="A0A2T2ZY23"/>
<protein>
    <submittedName>
        <fullName evidence="1">Uncharacterized protein</fullName>
    </submittedName>
</protein>